<comment type="caution">
    <text evidence="5">The sequence shown here is derived from an EMBL/GenBank/DDBJ whole genome shotgun (WGS) entry which is preliminary data.</text>
</comment>
<sequence>MTDDARFAAARDAFLAGLAAFEAGEPAQAERHYRASLALLPGRASTLTNLAAALLAQQRPAPAHDAARAATVAEPAGADGWLNLGLAEMGLKRPQQALAAFERCVALAPGAAAGWWRRAEALEALGRVDAALESADQALARDPALGPAWNLRAGLLRETGRLAEAAEAYRQAAAHGADPALQAYYLGAVGAAPAPAHAPPDYVRRLFDGYAAGFDQHLVERLKYDAPQRLVAGLPPGATPVVPAALDLGCGTGLCGPLLRPLAQRLTGLDLSPAMLAQARARGVYDVLERADLLEALPGLPPQDLVLAADVFIYVGDLAPVFAALQQLVPAGGRFSFTLERDEAAGEAGYRLLPSLRYGHSEAGVRRLAAAHGWAVAALDAAPLREDQRQPVEGLFVHLRRGG</sequence>
<dbReference type="Pfam" id="PF13432">
    <property type="entry name" value="TPR_16"/>
    <property type="match status" value="1"/>
</dbReference>
<organism evidence="5 6">
    <name type="scientific">Piscinibacter sakaiensis</name>
    <name type="common">Ideonella sakaiensis</name>
    <dbReference type="NCBI Taxonomy" id="1547922"/>
    <lineage>
        <taxon>Bacteria</taxon>
        <taxon>Pseudomonadati</taxon>
        <taxon>Pseudomonadota</taxon>
        <taxon>Betaproteobacteria</taxon>
        <taxon>Burkholderiales</taxon>
        <taxon>Sphaerotilaceae</taxon>
        <taxon>Piscinibacter</taxon>
    </lineage>
</organism>
<dbReference type="PROSITE" id="PS50005">
    <property type="entry name" value="TPR"/>
    <property type="match status" value="1"/>
</dbReference>
<keyword evidence="1" id="KW-0677">Repeat</keyword>
<dbReference type="Pfam" id="PF13181">
    <property type="entry name" value="TPR_8"/>
    <property type="match status" value="1"/>
</dbReference>
<dbReference type="SUPFAM" id="SSF48452">
    <property type="entry name" value="TPR-like"/>
    <property type="match status" value="1"/>
</dbReference>
<dbReference type="Proteomes" id="UP000037660">
    <property type="component" value="Unassembled WGS sequence"/>
</dbReference>
<dbReference type="RefSeq" id="WP_054021175.1">
    <property type="nucleotide sequence ID" value="NZ_BBYR01000044.1"/>
</dbReference>
<evidence type="ECO:0000313" key="6">
    <source>
        <dbReference type="Proteomes" id="UP000037660"/>
    </source>
</evidence>
<dbReference type="InterPro" id="IPR011990">
    <property type="entry name" value="TPR-like_helical_dom_sf"/>
</dbReference>
<dbReference type="Gene3D" id="3.40.50.150">
    <property type="entry name" value="Vaccinia Virus protein VP39"/>
    <property type="match status" value="1"/>
</dbReference>
<evidence type="ECO:0000256" key="2">
    <source>
        <dbReference type="ARBA" id="ARBA00022803"/>
    </source>
</evidence>
<keyword evidence="2 3" id="KW-0802">TPR repeat</keyword>
<dbReference type="OrthoDB" id="9809392at2"/>
<keyword evidence="6" id="KW-1185">Reference proteome</keyword>
<dbReference type="STRING" id="1547922.ISF6_3081"/>
<dbReference type="SUPFAM" id="SSF53335">
    <property type="entry name" value="S-adenosyl-L-methionine-dependent methyltransferases"/>
    <property type="match status" value="1"/>
</dbReference>
<dbReference type="PANTHER" id="PTHR44943">
    <property type="entry name" value="CELLULOSE SYNTHASE OPERON PROTEIN C"/>
    <property type="match status" value="1"/>
</dbReference>
<dbReference type="PANTHER" id="PTHR44943:SF8">
    <property type="entry name" value="TPR REPEAT-CONTAINING PROTEIN MJ0263"/>
    <property type="match status" value="1"/>
</dbReference>
<dbReference type="Gene3D" id="1.25.40.10">
    <property type="entry name" value="Tetratricopeptide repeat domain"/>
    <property type="match status" value="2"/>
</dbReference>
<protein>
    <recommendedName>
        <fullName evidence="4">Methyltransferase type 12 domain-containing protein</fullName>
    </recommendedName>
</protein>
<dbReference type="InterPro" id="IPR051685">
    <property type="entry name" value="Ycf3/AcsC/BcsC/TPR_MFPF"/>
</dbReference>
<dbReference type="InterPro" id="IPR019734">
    <property type="entry name" value="TPR_rpt"/>
</dbReference>
<proteinExistence type="predicted"/>
<evidence type="ECO:0000259" key="4">
    <source>
        <dbReference type="Pfam" id="PF08242"/>
    </source>
</evidence>
<dbReference type="CDD" id="cd02440">
    <property type="entry name" value="AdoMet_MTases"/>
    <property type="match status" value="1"/>
</dbReference>
<gene>
    <name evidence="5" type="ORF">ISF6_3081</name>
</gene>
<dbReference type="SMART" id="SM00028">
    <property type="entry name" value="TPR"/>
    <property type="match status" value="5"/>
</dbReference>
<dbReference type="EMBL" id="BBYR01000044">
    <property type="protein sequence ID" value="GAP37226.1"/>
    <property type="molecule type" value="Genomic_DNA"/>
</dbReference>
<dbReference type="Pfam" id="PF08242">
    <property type="entry name" value="Methyltransf_12"/>
    <property type="match status" value="1"/>
</dbReference>
<dbReference type="AlphaFoldDB" id="A0A0K8P3S5"/>
<reference evidence="6" key="1">
    <citation type="submission" date="2015-07" db="EMBL/GenBank/DDBJ databases">
        <title>Discovery of a poly(ethylene terephthalate assimilation.</title>
        <authorList>
            <person name="Yoshida S."/>
            <person name="Hiraga K."/>
            <person name="Takehana T."/>
            <person name="Taniguchi I."/>
            <person name="Yamaji H."/>
            <person name="Maeda Y."/>
            <person name="Toyohara K."/>
            <person name="Miyamoto K."/>
            <person name="Kimura Y."/>
            <person name="Oda K."/>
        </authorList>
    </citation>
    <scope>NUCLEOTIDE SEQUENCE [LARGE SCALE GENOMIC DNA]</scope>
    <source>
        <strain evidence="6">NBRC 110686 / TISTR 2288 / 201-F6</strain>
    </source>
</reference>
<feature type="domain" description="Methyltransferase type 12" evidence="4">
    <location>
        <begin position="246"/>
        <end position="335"/>
    </location>
</feature>
<evidence type="ECO:0000313" key="5">
    <source>
        <dbReference type="EMBL" id="GAP37226.1"/>
    </source>
</evidence>
<name>A0A0K8P3S5_PISS1</name>
<dbReference type="InterPro" id="IPR013217">
    <property type="entry name" value="Methyltransf_12"/>
</dbReference>
<dbReference type="InterPro" id="IPR029063">
    <property type="entry name" value="SAM-dependent_MTases_sf"/>
</dbReference>
<reference evidence="5 6" key="2">
    <citation type="journal article" date="2016" name="Science">
        <title>A bacterium that degrades and assimilates poly(ethylene terephthalate).</title>
        <authorList>
            <person name="Yoshida S."/>
            <person name="Hiraga K."/>
            <person name="Takehana T."/>
            <person name="Taniguchi I."/>
            <person name="Yamaji H."/>
            <person name="Maeda Y."/>
            <person name="Toyohara K."/>
            <person name="Miyamoto K."/>
            <person name="Kimura Y."/>
            <person name="Oda K."/>
        </authorList>
    </citation>
    <scope>NUCLEOTIDE SEQUENCE [LARGE SCALE GENOMIC DNA]</scope>
    <source>
        <strain evidence="6">NBRC 110686 / TISTR 2288 / 201-F6</strain>
    </source>
</reference>
<feature type="repeat" description="TPR" evidence="3">
    <location>
        <begin position="78"/>
        <end position="111"/>
    </location>
</feature>
<evidence type="ECO:0000256" key="3">
    <source>
        <dbReference type="PROSITE-ProRule" id="PRU00339"/>
    </source>
</evidence>
<evidence type="ECO:0000256" key="1">
    <source>
        <dbReference type="ARBA" id="ARBA00022737"/>
    </source>
</evidence>
<accession>A0A0K8P3S5</accession>